<dbReference type="InParanoid" id="A0A0G4H5C5"/>
<accession>A0A0G4H5C5</accession>
<dbReference type="Proteomes" id="UP000041254">
    <property type="component" value="Unassembled WGS sequence"/>
</dbReference>
<dbReference type="VEuPathDB" id="CryptoDB:Vbra_10636"/>
<dbReference type="PhylomeDB" id="A0A0G4H5C5"/>
<dbReference type="AlphaFoldDB" id="A0A0G4H5C5"/>
<organism evidence="2 3">
    <name type="scientific">Vitrella brassicaformis (strain CCMP3155)</name>
    <dbReference type="NCBI Taxonomy" id="1169540"/>
    <lineage>
        <taxon>Eukaryota</taxon>
        <taxon>Sar</taxon>
        <taxon>Alveolata</taxon>
        <taxon>Colpodellida</taxon>
        <taxon>Vitrellaceae</taxon>
        <taxon>Vitrella</taxon>
    </lineage>
</organism>
<proteinExistence type="predicted"/>
<reference evidence="2 3" key="1">
    <citation type="submission" date="2014-11" db="EMBL/GenBank/DDBJ databases">
        <authorList>
            <person name="Zhu J."/>
            <person name="Qi W."/>
            <person name="Song R."/>
        </authorList>
    </citation>
    <scope>NUCLEOTIDE SEQUENCE [LARGE SCALE GENOMIC DNA]</scope>
</reference>
<protein>
    <submittedName>
        <fullName evidence="2">Uncharacterized protein</fullName>
    </submittedName>
</protein>
<evidence type="ECO:0000313" key="2">
    <source>
        <dbReference type="EMBL" id="CEM38991.1"/>
    </source>
</evidence>
<feature type="region of interest" description="Disordered" evidence="1">
    <location>
        <begin position="157"/>
        <end position="179"/>
    </location>
</feature>
<gene>
    <name evidence="2" type="ORF">Vbra_10636</name>
</gene>
<evidence type="ECO:0000256" key="1">
    <source>
        <dbReference type="SAM" id="MobiDB-lite"/>
    </source>
</evidence>
<sequence>MSPPDKAHVYGSHMWDPKCPDKQTCVVDEIRMASGPTDDDKRVDKGEGTCETVKTKEDEAKHCNSAGKMLVGSDGPETWCMAANVVKIVEMFQSRPGHVFKGADLMSTETDEDGNHTIKFFPGHDNWDKDRKTVRKAHLKIYSPLKRLPVQQRLPAGGSRYSWISGRPSGTHEAPGTTE</sequence>
<evidence type="ECO:0000313" key="3">
    <source>
        <dbReference type="Proteomes" id="UP000041254"/>
    </source>
</evidence>
<name>A0A0G4H5C5_VITBC</name>
<keyword evidence="3" id="KW-1185">Reference proteome</keyword>
<dbReference type="EMBL" id="CDMY01001019">
    <property type="protein sequence ID" value="CEM38991.1"/>
    <property type="molecule type" value="Genomic_DNA"/>
</dbReference>